<comment type="caution">
    <text evidence="1">The sequence shown here is derived from an EMBL/GenBank/DDBJ whole genome shotgun (WGS) entry which is preliminary data.</text>
</comment>
<dbReference type="AlphaFoldDB" id="A0A8J3B9B9"/>
<name>A0A8J3B9B9_9ACTN</name>
<evidence type="ECO:0000313" key="1">
    <source>
        <dbReference type="EMBL" id="GGJ90537.1"/>
    </source>
</evidence>
<organism evidence="1 2">
    <name type="scientific">Pilimelia anulata</name>
    <dbReference type="NCBI Taxonomy" id="53371"/>
    <lineage>
        <taxon>Bacteria</taxon>
        <taxon>Bacillati</taxon>
        <taxon>Actinomycetota</taxon>
        <taxon>Actinomycetes</taxon>
        <taxon>Micromonosporales</taxon>
        <taxon>Micromonosporaceae</taxon>
        <taxon>Pilimelia</taxon>
    </lineage>
</organism>
<evidence type="ECO:0000313" key="2">
    <source>
        <dbReference type="Proteomes" id="UP000649739"/>
    </source>
</evidence>
<reference evidence="1" key="1">
    <citation type="journal article" date="2014" name="Int. J. Syst. Evol. Microbiol.">
        <title>Complete genome sequence of Corynebacterium casei LMG S-19264T (=DSM 44701T), isolated from a smear-ripened cheese.</title>
        <authorList>
            <consortium name="US DOE Joint Genome Institute (JGI-PGF)"/>
            <person name="Walter F."/>
            <person name="Albersmeier A."/>
            <person name="Kalinowski J."/>
            <person name="Ruckert C."/>
        </authorList>
    </citation>
    <scope>NUCLEOTIDE SEQUENCE</scope>
    <source>
        <strain evidence="1">JCM 3090</strain>
    </source>
</reference>
<gene>
    <name evidence="1" type="ORF">GCM10010123_20470</name>
</gene>
<protein>
    <submittedName>
        <fullName evidence="1">Uncharacterized protein</fullName>
    </submittedName>
</protein>
<dbReference type="RefSeq" id="WP_189169810.1">
    <property type="nucleotide sequence ID" value="NZ_BMQB01000003.1"/>
</dbReference>
<keyword evidence="2" id="KW-1185">Reference proteome</keyword>
<accession>A0A8J3B9B9</accession>
<reference evidence="1" key="2">
    <citation type="submission" date="2020-09" db="EMBL/GenBank/DDBJ databases">
        <authorList>
            <person name="Sun Q."/>
            <person name="Ohkuma M."/>
        </authorList>
    </citation>
    <scope>NUCLEOTIDE SEQUENCE</scope>
    <source>
        <strain evidence="1">JCM 3090</strain>
    </source>
</reference>
<sequence length="505" mass="56081">MDDALKDFALHWQPRQRQSFGMIATLAVRLQNLTNNHDAWRAYDLPSIALAAVYLVVEPSRLAVGWTREQLIDALVPFAQAAGTGRPAAEPREVAAAVVDLMQGRSSGGAAFKDFYGDWTGGAYQHLVKPLEYLCLVGHEDDEPTIKAHPRAVNMFQGLYTLDLEDRNAADNFIVERQLARGDVDEVVATVRRQHMTMQALVDRIRDQIKKIRRDVRSVDYEQQVVPTIEGILTVLREQLHTADEFKARVGQRIEPGQPGERQLRETLRLLEHRCHELGEVLDEASRVKQLFEDEQDRQVWQRRQGRLHDSEATLFLPLIGMKVGALCELLEPVCAKALGVRRPRIWGALALVQRLAPKPRRVAAAPATNPFEVEDIQTPAAWITDELFAALQEVFAPIDRPTRLSELLIDAVNRFPTLCQTGSQASLTHLVSLVALTAFAPPSATEATDEVAIAVLARHRDLLDPDRITVINDRTPLTLPGTAGDDLLLQPVLTLAATASAGGE</sequence>
<dbReference type="Proteomes" id="UP000649739">
    <property type="component" value="Unassembled WGS sequence"/>
</dbReference>
<dbReference type="EMBL" id="BMQB01000003">
    <property type="protein sequence ID" value="GGJ90537.1"/>
    <property type="molecule type" value="Genomic_DNA"/>
</dbReference>
<proteinExistence type="predicted"/>